<keyword evidence="1" id="KW-1133">Transmembrane helix</keyword>
<evidence type="ECO:0000313" key="2">
    <source>
        <dbReference type="EMBL" id="SER43403.1"/>
    </source>
</evidence>
<feature type="transmembrane region" description="Helical" evidence="1">
    <location>
        <begin position="30"/>
        <end position="53"/>
    </location>
</feature>
<proteinExistence type="predicted"/>
<sequence>MPSELYTLVELLIAALRQLTTLPSDPALRLAVYSAIALAALTLLGMLNVLVLSELAVRRERRRAAFTRLWRPVLIAWSMGEQVELPSLPRQRLEEKLWLLLMWANYQRHLRGSTKDRLNTLFNHLAMDNFVSGLLGSRKVHRRLIALTCLRHLGDESYWRSVTPRVASSNPIESLAAAEALVAMNPGHAMQLLIPLYIERSDWAYFRFKLLCKQAGREAAGPPLLAALKQASPPRIVALLEWIVPSQAAEWARYSLRQTSVAADLSNEQRDALCASLRCLGELHDSQDHELVVKALDHPLPQVRSEAVVALQRQATIEDETRFMRMLSDPNWWVRQAAADALVALPDIDTPRLDALYQGLLDRYGRDALRRAIAEKR</sequence>
<dbReference type="Pfam" id="PF13646">
    <property type="entry name" value="HEAT_2"/>
    <property type="match status" value="1"/>
</dbReference>
<keyword evidence="3" id="KW-1185">Reference proteome</keyword>
<keyword evidence="1" id="KW-0812">Transmembrane</keyword>
<dbReference type="SUPFAM" id="SSF48371">
    <property type="entry name" value="ARM repeat"/>
    <property type="match status" value="1"/>
</dbReference>
<reference evidence="3" key="1">
    <citation type="submission" date="2016-10" db="EMBL/GenBank/DDBJ databases">
        <authorList>
            <person name="Varghese N."/>
            <person name="Submissions S."/>
        </authorList>
    </citation>
    <scope>NUCLEOTIDE SEQUENCE [LARGE SCALE GENOMIC DNA]</scope>
    <source>
        <strain evidence="3">CGMCC 1.6495</strain>
    </source>
</reference>
<dbReference type="InterPro" id="IPR016024">
    <property type="entry name" value="ARM-type_fold"/>
</dbReference>
<name>A0A1H9P746_9GAMM</name>
<dbReference type="Proteomes" id="UP000198505">
    <property type="component" value="Unassembled WGS sequence"/>
</dbReference>
<dbReference type="STRING" id="416874.SAMN04487958_101103"/>
<dbReference type="RefSeq" id="WP_092824290.1">
    <property type="nucleotide sequence ID" value="NZ_FOGS01000001.1"/>
</dbReference>
<protein>
    <submittedName>
        <fullName evidence="2">HEAT repeat-containing protein</fullName>
    </submittedName>
</protein>
<accession>A0A1H9P746</accession>
<dbReference type="AlphaFoldDB" id="A0A1H9P746"/>
<dbReference type="EMBL" id="FOGS01000001">
    <property type="protein sequence ID" value="SER43403.1"/>
    <property type="molecule type" value="Genomic_DNA"/>
</dbReference>
<evidence type="ECO:0000256" key="1">
    <source>
        <dbReference type="SAM" id="Phobius"/>
    </source>
</evidence>
<keyword evidence="1" id="KW-0472">Membrane</keyword>
<dbReference type="Gene3D" id="1.25.10.10">
    <property type="entry name" value="Leucine-rich Repeat Variant"/>
    <property type="match status" value="1"/>
</dbReference>
<gene>
    <name evidence="2" type="ORF">SAMN04487958_101103</name>
</gene>
<evidence type="ECO:0000313" key="3">
    <source>
        <dbReference type="Proteomes" id="UP000198505"/>
    </source>
</evidence>
<dbReference type="InterPro" id="IPR011989">
    <property type="entry name" value="ARM-like"/>
</dbReference>
<organism evidence="2 3">
    <name type="scientific">Vreelandella subterranea</name>
    <dbReference type="NCBI Taxonomy" id="416874"/>
    <lineage>
        <taxon>Bacteria</taxon>
        <taxon>Pseudomonadati</taxon>
        <taxon>Pseudomonadota</taxon>
        <taxon>Gammaproteobacteria</taxon>
        <taxon>Oceanospirillales</taxon>
        <taxon>Halomonadaceae</taxon>
        <taxon>Vreelandella</taxon>
    </lineage>
</organism>